<dbReference type="AlphaFoldDB" id="A0AAV8UE11"/>
<keyword evidence="2" id="KW-1185">Reference proteome</keyword>
<protein>
    <submittedName>
        <fullName evidence="1">Uncharacterized protein</fullName>
    </submittedName>
</protein>
<dbReference type="EMBL" id="JAMWBK010000013">
    <property type="protein sequence ID" value="KAJ8900739.1"/>
    <property type="molecule type" value="Genomic_DNA"/>
</dbReference>
<accession>A0AAV8UE11</accession>
<evidence type="ECO:0000313" key="1">
    <source>
        <dbReference type="EMBL" id="KAJ8900739.1"/>
    </source>
</evidence>
<organism evidence="1 2">
    <name type="scientific">Rhodosorus marinus</name>
    <dbReference type="NCBI Taxonomy" id="101924"/>
    <lineage>
        <taxon>Eukaryota</taxon>
        <taxon>Rhodophyta</taxon>
        <taxon>Stylonematophyceae</taxon>
        <taxon>Stylonematales</taxon>
        <taxon>Stylonemataceae</taxon>
        <taxon>Rhodosorus</taxon>
    </lineage>
</organism>
<sequence length="82" mass="9833">MVSLPVREKWIVKRKRKISKSVKNERLAIEMRRVIELEAKLEEAKLCLEQMWILKRRLAREEAIVNRRNLIRSQHTIGNEGL</sequence>
<dbReference type="Proteomes" id="UP001157974">
    <property type="component" value="Unassembled WGS sequence"/>
</dbReference>
<comment type="caution">
    <text evidence="1">The sequence shown here is derived from an EMBL/GenBank/DDBJ whole genome shotgun (WGS) entry which is preliminary data.</text>
</comment>
<reference evidence="1 2" key="1">
    <citation type="journal article" date="2023" name="Nat. Commun.">
        <title>Origin of minicircular mitochondrial genomes in red algae.</title>
        <authorList>
            <person name="Lee Y."/>
            <person name="Cho C.H."/>
            <person name="Lee Y.M."/>
            <person name="Park S.I."/>
            <person name="Yang J.H."/>
            <person name="West J.A."/>
            <person name="Bhattacharya D."/>
            <person name="Yoon H.S."/>
        </authorList>
    </citation>
    <scope>NUCLEOTIDE SEQUENCE [LARGE SCALE GENOMIC DNA]</scope>
    <source>
        <strain evidence="1 2">CCMP1338</strain>
        <tissue evidence="1">Whole cell</tissue>
    </source>
</reference>
<name>A0AAV8UE11_9RHOD</name>
<proteinExistence type="predicted"/>
<gene>
    <name evidence="1" type="ORF">NDN08_000040</name>
</gene>
<evidence type="ECO:0000313" key="2">
    <source>
        <dbReference type="Proteomes" id="UP001157974"/>
    </source>
</evidence>